<feature type="region of interest" description="Disordered" evidence="1">
    <location>
        <begin position="1250"/>
        <end position="1271"/>
    </location>
</feature>
<feature type="compositionally biased region" description="Acidic residues" evidence="1">
    <location>
        <begin position="700"/>
        <end position="710"/>
    </location>
</feature>
<feature type="domain" description="DUF4590" evidence="2">
    <location>
        <begin position="301"/>
        <end position="414"/>
    </location>
</feature>
<organism evidence="3 5">
    <name type="scientific">Alligator sinensis</name>
    <name type="common">Chinese alligator</name>
    <dbReference type="NCBI Taxonomy" id="38654"/>
    <lineage>
        <taxon>Eukaryota</taxon>
        <taxon>Metazoa</taxon>
        <taxon>Chordata</taxon>
        <taxon>Craniata</taxon>
        <taxon>Vertebrata</taxon>
        <taxon>Euteleostomi</taxon>
        <taxon>Archelosauria</taxon>
        <taxon>Archosauria</taxon>
        <taxon>Crocodylia</taxon>
        <taxon>Alligatoridae</taxon>
        <taxon>Alligatorinae</taxon>
        <taxon>Alligator</taxon>
    </lineage>
</organism>
<feature type="region of interest" description="Disordered" evidence="1">
    <location>
        <begin position="1498"/>
        <end position="1552"/>
    </location>
</feature>
<keyword evidence="3" id="KW-1185">Reference proteome</keyword>
<feature type="compositionally biased region" description="Polar residues" evidence="1">
    <location>
        <begin position="145"/>
        <end position="161"/>
    </location>
</feature>
<protein>
    <submittedName>
        <fullName evidence="4 5">Glutamate-rich protein 3 isoform X1</fullName>
    </submittedName>
</protein>
<feature type="compositionally biased region" description="Basic and acidic residues" evidence="1">
    <location>
        <begin position="841"/>
        <end position="850"/>
    </location>
</feature>
<evidence type="ECO:0000256" key="1">
    <source>
        <dbReference type="SAM" id="MobiDB-lite"/>
    </source>
</evidence>
<feature type="compositionally biased region" description="Basic and acidic residues" evidence="1">
    <location>
        <begin position="1407"/>
        <end position="1418"/>
    </location>
</feature>
<evidence type="ECO:0000313" key="5">
    <source>
        <dbReference type="RefSeq" id="XP_025057612.1"/>
    </source>
</evidence>
<feature type="compositionally biased region" description="Basic and acidic residues" evidence="1">
    <location>
        <begin position="1197"/>
        <end position="1211"/>
    </location>
</feature>
<dbReference type="GeneID" id="102385666"/>
<name>A0A3Q0GDR7_ALLSI</name>
<dbReference type="InterPro" id="IPR048257">
    <property type="entry name" value="DUF4590"/>
</dbReference>
<dbReference type="RefSeq" id="XP_025057612.1">
    <property type="nucleotide sequence ID" value="XM_025201827.1"/>
</dbReference>
<dbReference type="InterPro" id="IPR027962">
    <property type="entry name" value="ERICH3"/>
</dbReference>
<feature type="region of interest" description="Disordered" evidence="1">
    <location>
        <begin position="407"/>
        <end position="573"/>
    </location>
</feature>
<feature type="compositionally biased region" description="Acidic residues" evidence="1">
    <location>
        <begin position="483"/>
        <end position="516"/>
    </location>
</feature>
<feature type="region of interest" description="Disordered" evidence="1">
    <location>
        <begin position="810"/>
        <end position="876"/>
    </location>
</feature>
<dbReference type="Pfam" id="PF15257">
    <property type="entry name" value="DUF4590"/>
    <property type="match status" value="1"/>
</dbReference>
<feature type="compositionally biased region" description="Basic and acidic residues" evidence="1">
    <location>
        <begin position="1378"/>
        <end position="1400"/>
    </location>
</feature>
<feature type="compositionally biased region" description="Basic and acidic residues" evidence="1">
    <location>
        <begin position="1352"/>
        <end position="1364"/>
    </location>
</feature>
<feature type="compositionally biased region" description="Basic and acidic residues" evidence="1">
    <location>
        <begin position="527"/>
        <end position="551"/>
    </location>
</feature>
<feature type="compositionally biased region" description="Basic and acidic residues" evidence="1">
    <location>
        <begin position="1171"/>
        <end position="1186"/>
    </location>
</feature>
<feature type="compositionally biased region" description="Acidic residues" evidence="1">
    <location>
        <begin position="768"/>
        <end position="791"/>
    </location>
</feature>
<feature type="region of interest" description="Disordered" evidence="1">
    <location>
        <begin position="615"/>
        <end position="658"/>
    </location>
</feature>
<dbReference type="KEGG" id="asn:102385666"/>
<accession>A0A3Q0GDR7</accession>
<reference evidence="4 5" key="1">
    <citation type="submission" date="2025-04" db="UniProtKB">
        <authorList>
            <consortium name="RefSeq"/>
        </authorList>
    </citation>
    <scope>IDENTIFICATION</scope>
</reference>
<feature type="region of interest" description="Disordered" evidence="1">
    <location>
        <begin position="1171"/>
        <end position="1238"/>
    </location>
</feature>
<evidence type="ECO:0000313" key="3">
    <source>
        <dbReference type="Proteomes" id="UP000189705"/>
    </source>
</evidence>
<feature type="compositionally biased region" description="Basic and acidic residues" evidence="1">
    <location>
        <begin position="973"/>
        <end position="982"/>
    </location>
</feature>
<evidence type="ECO:0000259" key="2">
    <source>
        <dbReference type="Pfam" id="PF15257"/>
    </source>
</evidence>
<sequence>MSHPHPGPLATYNSLTDKHLTGYFSNTRIRRHLHRSGLISRSGRIISEKEYRLNVMRKDHQKYVREGLAQAIFRRVLDMEHHHQLEIKRKLENVVRKERVQRIKVEHSRRSGEDLRRANPLLSPHPPTAPRNHYRHPPLVDGEQSGHSQLSFSPRPNTAPENMQRPVRLQPLHSYATAGSVPKTLSSKQKVSMLEHNHHFTNGGNKGMIGLTNSVDYSNGISPYQLPIINNYVIPVPPPPQKGDKNGKSVRHGAARGRLFRPTTAPNGLEQLLTKDSGKFHKPSLRSNASVTMIYLGKNVHLSHDDTDYRDEIKVYQQHCGGENLCVYKGKLLERETFQFTSKRHHGFPFSLTFFLNGIQVDRLSSCCEYKHRKGARLGGKQGYFGFVNVDRASPCYRCIIEMGLDKKPSPPKKEMKEDTKERLEESMKVIEPNEPSESSTEQEANKESALVISSAQEKEPSEDKMEIEEEERKEETRRGINDENDQENSSNDEYDEDFEADEEKSDEEVNEEGQADDQMNGMSKSPTEDEKDNLNHEKESKSSLEKASDSEKDESDGYSDSDSKEGKQGEVDEAAICEKVAAVRKMQCFYRNYKSQQKLISDCKSVQEKIAEAIENDYHLNSEPEPSDSSTDEEEETLTSEAHDINEVPDGAFLAEGTRTVEIQKATEQMVQDGWMMGEKKELEEEEFIAEERTAGTNEEGDERALEEDTMSKKEAACLMEGAVESRPAAKETVSEEEGIVQGDSEEMGRGKKWVSDGEEASKGNVVEEEDVNEGEEEVEDAVSEEEEMVGEITSKVEEVVKIVEAMSKEEDAAEQASEEETLKEMAFEAVESVGMTDFAGKEAVREAAPDAEETVEEGDSSGKEPASEGEVAMETVCVGEEVESEEKIVEEATLEKAEFAVREVAGQVEAEGGHYVARTASDGEEALKKAVSAVTSHVEPEGQKVVDKAEFAVETVERQGGTDDEKVAEKADFEGEKTESLAKGTAEQVGETEREAMEKVAFEGEDSVEKAGEVKETLMLPSGKVVSEGETVEEVAFEGGEVVARAEAAVRVVTRQVDAKGEVVKEVASTGEEVVGKGEFVADELVEAVQVPRVEGGSDLVLEAKEVTLLGGEAMREEPVGAGEVLLLETAAKPEEPVGFEKFPMSEAVSKVDRTAKGGEDHVVEPVQEKEATQNKDLEKDPTVDKSAPQWEEISLDRETERETLKEGETCNSEEGLVEASEKVRAKQKPEEEMVDGEACVGKLEAEKMTTEREEVGKAEKEEVTKEADKEVMLSMAALEMTSILEEEVPSDEESREKAKINIGEVESENLGAEEVTMGGERMSEALASEEAMAKEAAGSGKVKGNAITHRGEEMEGKSSPDEKEEAEEALTGCEVQKEEERHEEGHVIEESGFEDQRVMTGEGVAKEDGRARKTFPKKEKLMTKVSLKKEGEAVTEMDCVTEETASCCGAARAQPAPVGGEGTEQREANRNYRMGRSGTEDIRGEIKWKQFDRHRIAGTEVTESRAENPPGSPGGAELLEVTHKEESPAQISTVTMGAPIAEERNGGEW</sequence>
<feature type="region of interest" description="Disordered" evidence="1">
    <location>
        <begin position="105"/>
        <end position="162"/>
    </location>
</feature>
<feature type="compositionally biased region" description="Basic and acidic residues" evidence="1">
    <location>
        <begin position="748"/>
        <end position="763"/>
    </location>
</feature>
<dbReference type="Proteomes" id="UP000189705">
    <property type="component" value="Unplaced"/>
</dbReference>
<feature type="compositionally biased region" description="Basic and acidic residues" evidence="1">
    <location>
        <begin position="407"/>
        <end position="429"/>
    </location>
</feature>
<feature type="compositionally biased region" description="Low complexity" evidence="1">
    <location>
        <begin position="1327"/>
        <end position="1343"/>
    </location>
</feature>
<dbReference type="PANTHER" id="PTHR23034:SF2">
    <property type="entry name" value="GLUTAMATE-RICH PROTEIN 3"/>
    <property type="match status" value="1"/>
</dbReference>
<gene>
    <name evidence="4 5" type="primary">ERICH3</name>
</gene>
<dbReference type="RefSeq" id="XP_025057611.1">
    <property type="nucleotide sequence ID" value="XM_025201826.1"/>
</dbReference>
<dbReference type="CTD" id="127254"/>
<feature type="region of interest" description="Disordered" evidence="1">
    <location>
        <begin position="724"/>
        <end position="795"/>
    </location>
</feature>
<feature type="compositionally biased region" description="Basic and acidic residues" evidence="1">
    <location>
        <begin position="562"/>
        <end position="571"/>
    </location>
</feature>
<proteinExistence type="predicted"/>
<feature type="compositionally biased region" description="Basic and acidic residues" evidence="1">
    <location>
        <begin position="1222"/>
        <end position="1234"/>
    </location>
</feature>
<feature type="region of interest" description="Disordered" evidence="1">
    <location>
        <begin position="973"/>
        <end position="994"/>
    </location>
</feature>
<dbReference type="PANTHER" id="PTHR23034">
    <property type="entry name" value="GLUTAMATE-RICH PROTEIN 3"/>
    <property type="match status" value="1"/>
</dbReference>
<evidence type="ECO:0000313" key="4">
    <source>
        <dbReference type="RefSeq" id="XP_025057611.1"/>
    </source>
</evidence>
<feature type="compositionally biased region" description="Basic and acidic residues" evidence="1">
    <location>
        <begin position="105"/>
        <end position="117"/>
    </location>
</feature>
<feature type="compositionally biased region" description="Acidic residues" evidence="1">
    <location>
        <begin position="851"/>
        <end position="861"/>
    </location>
</feature>
<feature type="compositionally biased region" description="Basic and acidic residues" evidence="1">
    <location>
        <begin position="1498"/>
        <end position="1509"/>
    </location>
</feature>
<feature type="region of interest" description="Disordered" evidence="1">
    <location>
        <begin position="1287"/>
        <end position="1418"/>
    </location>
</feature>
<feature type="region of interest" description="Disordered" evidence="1">
    <location>
        <begin position="691"/>
        <end position="712"/>
    </location>
</feature>
<feature type="region of interest" description="Disordered" evidence="1">
    <location>
        <begin position="1455"/>
        <end position="1481"/>
    </location>
</feature>